<protein>
    <submittedName>
        <fullName evidence="9">Peptidase S24/S26A/S26B/S26C</fullName>
    </submittedName>
</protein>
<feature type="domain" description="Peptidase S26" evidence="8">
    <location>
        <begin position="2"/>
        <end position="58"/>
    </location>
</feature>
<dbReference type="GO" id="GO:0006627">
    <property type="term" value="P:protein processing involved in protein targeting to mitochondrion"/>
    <property type="evidence" value="ECO:0007669"/>
    <property type="project" value="TreeGrafter"/>
</dbReference>
<dbReference type="InterPro" id="IPR036286">
    <property type="entry name" value="LexA/Signal_pep-like_sf"/>
</dbReference>
<evidence type="ECO:0000313" key="9">
    <source>
        <dbReference type="EMBL" id="RKP35102.1"/>
    </source>
</evidence>
<dbReference type="InterPro" id="IPR000223">
    <property type="entry name" value="Pept_S26A_signal_pept_1"/>
</dbReference>
<dbReference type="InterPro" id="IPR052064">
    <property type="entry name" value="Mito_IMP1_subunit"/>
</dbReference>
<comment type="subcellular location">
    <subcellularLocation>
        <location evidence="1">Mitochondrion inner membrane</location>
    </subcellularLocation>
</comment>
<dbReference type="Gene3D" id="2.10.109.10">
    <property type="entry name" value="Umud Fragment, subunit A"/>
    <property type="match status" value="1"/>
</dbReference>
<feature type="domain" description="Peptidase S26" evidence="8">
    <location>
        <begin position="69"/>
        <end position="107"/>
    </location>
</feature>
<reference evidence="10" key="1">
    <citation type="journal article" date="2018" name="Nat. Microbiol.">
        <title>Leveraging single-cell genomics to expand the fungal tree of life.</title>
        <authorList>
            <person name="Ahrendt S.R."/>
            <person name="Quandt C.A."/>
            <person name="Ciobanu D."/>
            <person name="Clum A."/>
            <person name="Salamov A."/>
            <person name="Andreopoulos B."/>
            <person name="Cheng J.F."/>
            <person name="Woyke T."/>
            <person name="Pelin A."/>
            <person name="Henrissat B."/>
            <person name="Reynolds N.K."/>
            <person name="Benny G.L."/>
            <person name="Smith M.E."/>
            <person name="James T.Y."/>
            <person name="Grigoriev I.V."/>
        </authorList>
    </citation>
    <scope>NUCLEOTIDE SEQUENCE [LARGE SCALE GENOMIC DNA]</scope>
    <source>
        <strain evidence="10">RSA 468</strain>
    </source>
</reference>
<keyword evidence="10" id="KW-1185">Reference proteome</keyword>
<evidence type="ECO:0000313" key="10">
    <source>
        <dbReference type="Proteomes" id="UP000268162"/>
    </source>
</evidence>
<dbReference type="PROSITE" id="PS00761">
    <property type="entry name" value="SPASE_I_3"/>
    <property type="match status" value="1"/>
</dbReference>
<sequence>GPSMLPTLHVQGDWLAYDRISHRMGWLKPGDVVLCVSPSDPNRLICKRLLGMPGDRIIHDPRKSDSPTIEVPPGHIWIQGDNMGYSIDSRLYGPLPMGLLFGKVWAIVSF</sequence>
<dbReference type="InterPro" id="IPR019758">
    <property type="entry name" value="Pept_S26A_signal_pept_1_CS"/>
</dbReference>
<feature type="non-terminal residue" evidence="9">
    <location>
        <position position="1"/>
    </location>
</feature>
<accession>A0A4P9ZR29</accession>
<keyword evidence="5" id="KW-0472">Membrane</keyword>
<dbReference type="EMBL" id="ML002961">
    <property type="protein sequence ID" value="RKP35102.1"/>
    <property type="molecule type" value="Genomic_DNA"/>
</dbReference>
<evidence type="ECO:0000256" key="4">
    <source>
        <dbReference type="ARBA" id="ARBA00023128"/>
    </source>
</evidence>
<evidence type="ECO:0000256" key="6">
    <source>
        <dbReference type="ARBA" id="ARBA00038445"/>
    </source>
</evidence>
<dbReference type="Proteomes" id="UP000268162">
    <property type="component" value="Unassembled WGS sequence"/>
</dbReference>
<feature type="active site" evidence="7">
    <location>
        <position position="3"/>
    </location>
</feature>
<evidence type="ECO:0000256" key="5">
    <source>
        <dbReference type="ARBA" id="ARBA00023136"/>
    </source>
</evidence>
<dbReference type="AlphaFoldDB" id="A0A4P9ZR29"/>
<evidence type="ECO:0000256" key="7">
    <source>
        <dbReference type="PIRSR" id="PIRSR600223-1"/>
    </source>
</evidence>
<feature type="active site" evidence="7">
    <location>
        <position position="47"/>
    </location>
</feature>
<gene>
    <name evidence="9" type="ORF">BJ085DRAFT_14967</name>
</gene>
<keyword evidence="3" id="KW-0378">Hydrolase</keyword>
<evidence type="ECO:0000256" key="2">
    <source>
        <dbReference type="ARBA" id="ARBA00022792"/>
    </source>
</evidence>
<proteinExistence type="inferred from homology"/>
<dbReference type="CDD" id="cd06530">
    <property type="entry name" value="S26_SPase_I"/>
    <property type="match status" value="1"/>
</dbReference>
<dbReference type="GO" id="GO:0004252">
    <property type="term" value="F:serine-type endopeptidase activity"/>
    <property type="evidence" value="ECO:0007669"/>
    <property type="project" value="InterPro"/>
</dbReference>
<evidence type="ECO:0000256" key="1">
    <source>
        <dbReference type="ARBA" id="ARBA00004273"/>
    </source>
</evidence>
<comment type="similarity">
    <text evidence="6">Belongs to the peptidase S26 family. IMP1 subfamily.</text>
</comment>
<dbReference type="Pfam" id="PF10502">
    <property type="entry name" value="Peptidase_S26"/>
    <property type="match status" value="2"/>
</dbReference>
<keyword evidence="4" id="KW-0496">Mitochondrion</keyword>
<dbReference type="InterPro" id="IPR019533">
    <property type="entry name" value="Peptidase_S26"/>
</dbReference>
<dbReference type="STRING" id="215637.A0A4P9ZR29"/>
<evidence type="ECO:0000256" key="3">
    <source>
        <dbReference type="ARBA" id="ARBA00022801"/>
    </source>
</evidence>
<dbReference type="PANTHER" id="PTHR12383:SF16">
    <property type="entry name" value="MITOCHONDRIAL INNER MEMBRANE PROTEASE SUBUNIT 1"/>
    <property type="match status" value="1"/>
</dbReference>
<dbReference type="PANTHER" id="PTHR12383">
    <property type="entry name" value="PROTEASE FAMILY S26 MITOCHONDRIAL INNER MEMBRANE PROTEASE-RELATED"/>
    <property type="match status" value="1"/>
</dbReference>
<organism evidence="9 10">
    <name type="scientific">Dimargaris cristalligena</name>
    <dbReference type="NCBI Taxonomy" id="215637"/>
    <lineage>
        <taxon>Eukaryota</taxon>
        <taxon>Fungi</taxon>
        <taxon>Fungi incertae sedis</taxon>
        <taxon>Zoopagomycota</taxon>
        <taxon>Kickxellomycotina</taxon>
        <taxon>Dimargaritomycetes</taxon>
        <taxon>Dimargaritales</taxon>
        <taxon>Dimargaritaceae</taxon>
        <taxon>Dimargaris</taxon>
    </lineage>
</organism>
<dbReference type="GO" id="GO:0042720">
    <property type="term" value="C:mitochondrial inner membrane peptidase complex"/>
    <property type="evidence" value="ECO:0007669"/>
    <property type="project" value="TreeGrafter"/>
</dbReference>
<keyword evidence="2" id="KW-0999">Mitochondrion inner membrane</keyword>
<dbReference type="PRINTS" id="PR00727">
    <property type="entry name" value="LEADERPTASE"/>
</dbReference>
<evidence type="ECO:0000259" key="8">
    <source>
        <dbReference type="Pfam" id="PF10502"/>
    </source>
</evidence>
<dbReference type="GO" id="GO:0006465">
    <property type="term" value="P:signal peptide processing"/>
    <property type="evidence" value="ECO:0007669"/>
    <property type="project" value="InterPro"/>
</dbReference>
<name>A0A4P9ZR29_9FUNG</name>
<dbReference type="SUPFAM" id="SSF51306">
    <property type="entry name" value="LexA/Signal peptidase"/>
    <property type="match status" value="1"/>
</dbReference>